<keyword evidence="13" id="KW-1185">Reference proteome</keyword>
<evidence type="ECO:0000256" key="10">
    <source>
        <dbReference type="SAM" id="Phobius"/>
    </source>
</evidence>
<keyword evidence="8 10" id="KW-0472">Membrane</keyword>
<gene>
    <name evidence="12" type="ORF">RIMI_LOCUS8870555</name>
</gene>
<keyword evidence="7" id="KW-0297">G-protein coupled receptor</keyword>
<evidence type="ECO:0000256" key="5">
    <source>
        <dbReference type="ARBA" id="ARBA00022725"/>
    </source>
</evidence>
<dbReference type="Proteomes" id="UP001176940">
    <property type="component" value="Unassembled WGS sequence"/>
</dbReference>
<dbReference type="EMBL" id="CAUEEQ010017941">
    <property type="protein sequence ID" value="CAJ0940711.1"/>
    <property type="molecule type" value="Genomic_DNA"/>
</dbReference>
<evidence type="ECO:0000256" key="6">
    <source>
        <dbReference type="ARBA" id="ARBA00022989"/>
    </source>
</evidence>
<dbReference type="Pfam" id="PF00001">
    <property type="entry name" value="7tm_1"/>
    <property type="match status" value="1"/>
</dbReference>
<dbReference type="Gene3D" id="1.20.1070.10">
    <property type="entry name" value="Rhodopsin 7-helix transmembrane proteins"/>
    <property type="match status" value="1"/>
</dbReference>
<evidence type="ECO:0000256" key="9">
    <source>
        <dbReference type="ARBA" id="ARBA00023170"/>
    </source>
</evidence>
<keyword evidence="6 10" id="KW-1133">Transmembrane helix</keyword>
<evidence type="ECO:0000256" key="8">
    <source>
        <dbReference type="ARBA" id="ARBA00023136"/>
    </source>
</evidence>
<evidence type="ECO:0000256" key="3">
    <source>
        <dbReference type="ARBA" id="ARBA00022606"/>
    </source>
</evidence>
<evidence type="ECO:0000256" key="4">
    <source>
        <dbReference type="ARBA" id="ARBA00022692"/>
    </source>
</evidence>
<feature type="transmembrane region" description="Helical" evidence="10">
    <location>
        <begin position="93"/>
        <end position="117"/>
    </location>
</feature>
<keyword evidence="5" id="KW-0552">Olfaction</keyword>
<comment type="caution">
    <text evidence="12">The sequence shown here is derived from an EMBL/GenBank/DDBJ whole genome shotgun (WGS) entry which is preliminary data.</text>
</comment>
<evidence type="ECO:0000259" key="11">
    <source>
        <dbReference type="PROSITE" id="PS50262"/>
    </source>
</evidence>
<evidence type="ECO:0000313" key="13">
    <source>
        <dbReference type="Proteomes" id="UP001176940"/>
    </source>
</evidence>
<dbReference type="PROSITE" id="PS50262">
    <property type="entry name" value="G_PROTEIN_RECEP_F1_2"/>
    <property type="match status" value="1"/>
</dbReference>
<keyword evidence="9" id="KW-0675">Receptor</keyword>
<feature type="transmembrane region" description="Helical" evidence="10">
    <location>
        <begin position="22"/>
        <end position="46"/>
    </location>
</feature>
<dbReference type="PRINTS" id="PR00237">
    <property type="entry name" value="GPCRRHODOPSN"/>
</dbReference>
<keyword evidence="7" id="KW-0807">Transducer</keyword>
<comment type="subcellular location">
    <subcellularLocation>
        <location evidence="1">Cell membrane</location>
        <topology evidence="1">Multi-pass membrane protein</topology>
    </subcellularLocation>
</comment>
<feature type="domain" description="G-protein coupled receptors family 1 profile" evidence="11">
    <location>
        <begin position="37"/>
        <end position="99"/>
    </location>
</feature>
<evidence type="ECO:0000256" key="7">
    <source>
        <dbReference type="ARBA" id="ARBA00023040"/>
    </source>
</evidence>
<dbReference type="InterPro" id="IPR050939">
    <property type="entry name" value="Olfactory_GPCR1"/>
</dbReference>
<accession>A0ABN9LG26</accession>
<protein>
    <recommendedName>
        <fullName evidence="11">G-protein coupled receptors family 1 profile domain-containing protein</fullName>
    </recommendedName>
</protein>
<dbReference type="PANTHER" id="PTHR24242">
    <property type="entry name" value="G-PROTEIN COUPLED RECEPTOR"/>
    <property type="match status" value="1"/>
</dbReference>
<dbReference type="InterPro" id="IPR000276">
    <property type="entry name" value="GPCR_Rhodpsn"/>
</dbReference>
<proteinExistence type="predicted"/>
<keyword evidence="3" id="KW-0716">Sensory transduction</keyword>
<evidence type="ECO:0000313" key="12">
    <source>
        <dbReference type="EMBL" id="CAJ0940711.1"/>
    </source>
</evidence>
<organism evidence="12 13">
    <name type="scientific">Ranitomeya imitator</name>
    <name type="common">mimic poison frog</name>
    <dbReference type="NCBI Taxonomy" id="111125"/>
    <lineage>
        <taxon>Eukaryota</taxon>
        <taxon>Metazoa</taxon>
        <taxon>Chordata</taxon>
        <taxon>Craniata</taxon>
        <taxon>Vertebrata</taxon>
        <taxon>Euteleostomi</taxon>
        <taxon>Amphibia</taxon>
        <taxon>Batrachia</taxon>
        <taxon>Anura</taxon>
        <taxon>Neobatrachia</taxon>
        <taxon>Hyloidea</taxon>
        <taxon>Dendrobatidae</taxon>
        <taxon>Dendrobatinae</taxon>
        <taxon>Ranitomeya</taxon>
    </lineage>
</organism>
<name>A0ABN9LG26_9NEOB</name>
<dbReference type="PANTHER" id="PTHR24242:SF253">
    <property type="entry name" value="OLFACTORY RECEPTOR-RELATED"/>
    <property type="match status" value="1"/>
</dbReference>
<keyword evidence="2" id="KW-1003">Cell membrane</keyword>
<dbReference type="SUPFAM" id="SSF81321">
    <property type="entry name" value="Family A G protein-coupled receptor-like"/>
    <property type="match status" value="1"/>
</dbReference>
<reference evidence="12" key="1">
    <citation type="submission" date="2023-07" db="EMBL/GenBank/DDBJ databases">
        <authorList>
            <person name="Stuckert A."/>
        </authorList>
    </citation>
    <scope>NUCLEOTIDE SEQUENCE</scope>
</reference>
<dbReference type="InterPro" id="IPR017452">
    <property type="entry name" value="GPCR_Rhodpsn_7TM"/>
</dbReference>
<sequence length="160" mass="18330">MMNKTEDFVLIGFERLHSLGCFVFTIFFIIYVATLLGNFLIILLVLRSHELHTPMYYFLLHLSFCDIVFTTNIAPTMLYNILFDVEKNVLETLYSTVLCASWLSGFVVTLSTTIMLFNRDFCGPKVIDHFMCELTPLLKLSCSDTFSLEAVVFVLSIPII</sequence>
<keyword evidence="4 10" id="KW-0812">Transmembrane</keyword>
<evidence type="ECO:0000256" key="2">
    <source>
        <dbReference type="ARBA" id="ARBA00022475"/>
    </source>
</evidence>
<feature type="transmembrane region" description="Helical" evidence="10">
    <location>
        <begin position="58"/>
        <end position="81"/>
    </location>
</feature>
<evidence type="ECO:0000256" key="1">
    <source>
        <dbReference type="ARBA" id="ARBA00004651"/>
    </source>
</evidence>
<feature type="non-terminal residue" evidence="12">
    <location>
        <position position="160"/>
    </location>
</feature>